<feature type="transmembrane region" description="Helical" evidence="11">
    <location>
        <begin position="435"/>
        <end position="455"/>
    </location>
</feature>
<feature type="transmembrane region" description="Helical" evidence="11">
    <location>
        <begin position="502"/>
        <end position="518"/>
    </location>
</feature>
<evidence type="ECO:0000256" key="10">
    <source>
        <dbReference type="ARBA" id="ARBA00023180"/>
    </source>
</evidence>
<accession>A0A0N5A9F2</accession>
<keyword evidence="6 11" id="KW-0812">Transmembrane</keyword>
<feature type="transmembrane region" description="Helical" evidence="11">
    <location>
        <begin position="586"/>
        <end position="608"/>
    </location>
</feature>
<dbReference type="Pfam" id="PF01663">
    <property type="entry name" value="Phosphodiest"/>
    <property type="match status" value="1"/>
</dbReference>
<sequence>MFKKQASTTILILFILKFVSLLLFSYGFFPTRTGTITAEQNGSIFNFFKRMENFDDGSCGKKLRALLENEAYEKVVIIVIDAWKAGFYHKHRETMPFLSSVQDAGIAKVFNAHVQSPTVTMPRIKALTEGIVPSFADVVYNFASSEIVDDNIIDQLKFNGKRLAFCGDNTWLQLFPGRFDARSEGTTSFFVNDYVEVDNNVTRCATQFFSEEANKEWDVMILHYLGLDHIGHSLGGTHPQINIKLIEMDNIIKKIYSSLKFLVNRNFTLIVVGDHGMTDNGGHGGSSTDETHVTLAIIDDVEQIDIVPTLAFFANTPIPVNSIGVTLLDRLISSRVGTQNQFKILLSLLLNSIQLQRMRKFAANEETLNVCIERVFKLLKTMCQGRVSNNEQYQRTFEYCKKGLITHQAELLSSQSNFDLPVTTIAIAISFTSKLYSFVAISVTLYYCVNFFQRVCGSMSRTANLTRETDSCTRSLGTFGIFLAIHVISSFASSLIEEEHDVQYFLFTSVLFFSLIRFECRYRLNRSMTAVKDNSDKNMMTWLIHKVLKDSRMHRLCRGFTDGSRRRWIAEADLLSVNRGRSVPTFFIVTVAVIVIVIILYGDFLILLEMELSFYEYMTGVGSNFTWDFRTFFERTSWWGILIGIGLTVAVSKQACLGIFIWALFLSPREQFSLRFLNCIVGVIVSRVDGDGMILYLALMCSFFYSGNSNSLATVDVSAGFIGLQSYQPLVIGTQIFLNTYAGPISTLSSYLSCGEHANDKSAFAIFAMFTKLSLDLFSLLLFKHHLFAWTVFAPAFVYHITHFLFLFIIVTAATIYVLLANH</sequence>
<protein>
    <submittedName>
        <fullName evidence="14">GPI ethanolamine phosphate transferase 2</fullName>
    </submittedName>
</protein>
<comment type="pathway">
    <text evidence="2">Glycolipid biosynthesis; glycosylphosphatidylinositol-anchor biosynthesis.</text>
</comment>
<evidence type="ECO:0000256" key="4">
    <source>
        <dbReference type="ARBA" id="ARBA00022502"/>
    </source>
</evidence>
<evidence type="ECO:0000256" key="7">
    <source>
        <dbReference type="ARBA" id="ARBA00022824"/>
    </source>
</evidence>
<keyword evidence="10" id="KW-0325">Glycoprotein</keyword>
<feature type="domain" description="GPI ethanolamine phosphate transferase 2 C-terminal" evidence="12">
    <location>
        <begin position="700"/>
        <end position="815"/>
    </location>
</feature>
<evidence type="ECO:0000256" key="11">
    <source>
        <dbReference type="SAM" id="Phobius"/>
    </source>
</evidence>
<keyword evidence="8 11" id="KW-1133">Transmembrane helix</keyword>
<evidence type="ECO:0000256" key="9">
    <source>
        <dbReference type="ARBA" id="ARBA00023136"/>
    </source>
</evidence>
<feature type="transmembrane region" description="Helical" evidence="11">
    <location>
        <begin position="797"/>
        <end position="820"/>
    </location>
</feature>
<comment type="similarity">
    <text evidence="3">Belongs to the PIGG/PIGN/PIGO family. PIGG subfamily.</text>
</comment>
<keyword evidence="13" id="KW-1185">Reference proteome</keyword>
<dbReference type="GO" id="GO:0006506">
    <property type="term" value="P:GPI anchor biosynthetic process"/>
    <property type="evidence" value="ECO:0007669"/>
    <property type="project" value="UniProtKB-UniPathway"/>
</dbReference>
<evidence type="ECO:0000259" key="12">
    <source>
        <dbReference type="Pfam" id="PF19316"/>
    </source>
</evidence>
<dbReference type="WBParaSite" id="SMUV_0000072701-mRNA-1">
    <property type="protein sequence ID" value="SMUV_0000072701-mRNA-1"/>
    <property type="gene ID" value="SMUV_0000072701"/>
</dbReference>
<dbReference type="InterPro" id="IPR002591">
    <property type="entry name" value="Phosphodiest/P_Trfase"/>
</dbReference>
<dbReference type="UniPathway" id="UPA00196"/>
<name>A0A0N5A9F2_9BILA</name>
<organism evidence="13 14">
    <name type="scientific">Syphacia muris</name>
    <dbReference type="NCBI Taxonomy" id="451379"/>
    <lineage>
        <taxon>Eukaryota</taxon>
        <taxon>Metazoa</taxon>
        <taxon>Ecdysozoa</taxon>
        <taxon>Nematoda</taxon>
        <taxon>Chromadorea</taxon>
        <taxon>Rhabditida</taxon>
        <taxon>Spirurina</taxon>
        <taxon>Oxyuridomorpha</taxon>
        <taxon>Oxyuroidea</taxon>
        <taxon>Oxyuridae</taxon>
        <taxon>Syphacia</taxon>
    </lineage>
</organism>
<evidence type="ECO:0000313" key="14">
    <source>
        <dbReference type="WBParaSite" id="SMUV_0000072701-mRNA-1"/>
    </source>
</evidence>
<dbReference type="CDD" id="cd16024">
    <property type="entry name" value="GPI_EPT_2"/>
    <property type="match status" value="1"/>
</dbReference>
<dbReference type="PANTHER" id="PTHR23072">
    <property type="entry name" value="PHOSPHATIDYLINOSITOL GLYCAN-RELATED"/>
    <property type="match status" value="1"/>
</dbReference>
<evidence type="ECO:0000256" key="1">
    <source>
        <dbReference type="ARBA" id="ARBA00004477"/>
    </source>
</evidence>
<evidence type="ECO:0000313" key="13">
    <source>
        <dbReference type="Proteomes" id="UP000046393"/>
    </source>
</evidence>
<feature type="transmembrane region" description="Helical" evidence="11">
    <location>
        <begin position="476"/>
        <end position="496"/>
    </location>
</feature>
<reference evidence="14" key="1">
    <citation type="submission" date="2017-02" db="UniProtKB">
        <authorList>
            <consortium name="WormBaseParasite"/>
        </authorList>
    </citation>
    <scope>IDENTIFICATION</scope>
</reference>
<evidence type="ECO:0000256" key="3">
    <source>
        <dbReference type="ARBA" id="ARBA00005315"/>
    </source>
</evidence>
<dbReference type="Gene3D" id="3.40.720.10">
    <property type="entry name" value="Alkaline Phosphatase, subunit A"/>
    <property type="match status" value="1"/>
</dbReference>
<dbReference type="AlphaFoldDB" id="A0A0N5A9F2"/>
<dbReference type="SUPFAM" id="SSF53649">
    <property type="entry name" value="Alkaline phosphatase-like"/>
    <property type="match status" value="1"/>
</dbReference>
<keyword evidence="9 11" id="KW-0472">Membrane</keyword>
<feature type="transmembrane region" description="Helical" evidence="11">
    <location>
        <begin position="9"/>
        <end position="29"/>
    </location>
</feature>
<feature type="transmembrane region" description="Helical" evidence="11">
    <location>
        <begin position="677"/>
        <end position="705"/>
    </location>
</feature>
<dbReference type="Proteomes" id="UP000046393">
    <property type="component" value="Unplaced"/>
</dbReference>
<dbReference type="PANTHER" id="PTHR23072:SF0">
    <property type="entry name" value="GPI ETHANOLAMINE PHOSPHATE TRANSFERASE 2"/>
    <property type="match status" value="1"/>
</dbReference>
<dbReference type="InterPro" id="IPR017850">
    <property type="entry name" value="Alkaline_phosphatase_core_sf"/>
</dbReference>
<dbReference type="Pfam" id="PF19316">
    <property type="entry name" value="PIGO_PIGG"/>
    <property type="match status" value="1"/>
</dbReference>
<keyword evidence="5" id="KW-0808">Transferase</keyword>
<dbReference type="InterPro" id="IPR039527">
    <property type="entry name" value="PIGG/GPI7"/>
</dbReference>
<feature type="transmembrane region" description="Helical" evidence="11">
    <location>
        <begin position="638"/>
        <end position="665"/>
    </location>
</feature>
<dbReference type="GO" id="GO:0051267">
    <property type="term" value="F:CP2 mannose-ethanolamine phosphotransferase activity"/>
    <property type="evidence" value="ECO:0007669"/>
    <property type="project" value="TreeGrafter"/>
</dbReference>
<evidence type="ECO:0000256" key="2">
    <source>
        <dbReference type="ARBA" id="ARBA00004687"/>
    </source>
</evidence>
<feature type="transmembrane region" description="Helical" evidence="11">
    <location>
        <begin position="730"/>
        <end position="752"/>
    </location>
</feature>
<evidence type="ECO:0000256" key="6">
    <source>
        <dbReference type="ARBA" id="ARBA00022692"/>
    </source>
</evidence>
<evidence type="ECO:0000256" key="5">
    <source>
        <dbReference type="ARBA" id="ARBA00022679"/>
    </source>
</evidence>
<proteinExistence type="inferred from homology"/>
<evidence type="ECO:0000256" key="8">
    <source>
        <dbReference type="ARBA" id="ARBA00022989"/>
    </source>
</evidence>
<feature type="transmembrane region" description="Helical" evidence="11">
    <location>
        <begin position="764"/>
        <end position="785"/>
    </location>
</feature>
<keyword evidence="7" id="KW-0256">Endoplasmic reticulum</keyword>
<dbReference type="InterPro" id="IPR045687">
    <property type="entry name" value="PIGG/GPI7_C"/>
</dbReference>
<dbReference type="STRING" id="451379.A0A0N5A9F2"/>
<dbReference type="GO" id="GO:0005789">
    <property type="term" value="C:endoplasmic reticulum membrane"/>
    <property type="evidence" value="ECO:0007669"/>
    <property type="project" value="UniProtKB-SubCell"/>
</dbReference>
<dbReference type="InterPro" id="IPR037674">
    <property type="entry name" value="PIG-G_N"/>
</dbReference>
<keyword evidence="4" id="KW-0337">GPI-anchor biosynthesis</keyword>
<comment type="subcellular location">
    <subcellularLocation>
        <location evidence="1">Endoplasmic reticulum membrane</location>
        <topology evidence="1">Multi-pass membrane protein</topology>
    </subcellularLocation>
</comment>